<dbReference type="InterPro" id="IPR015943">
    <property type="entry name" value="WD40/YVTN_repeat-like_dom_sf"/>
</dbReference>
<evidence type="ECO:0000256" key="9">
    <source>
        <dbReference type="ARBA" id="ARBA00023136"/>
    </source>
</evidence>
<evidence type="ECO:0000256" key="7">
    <source>
        <dbReference type="ARBA" id="ARBA00022927"/>
    </source>
</evidence>
<evidence type="ECO:0000256" key="4">
    <source>
        <dbReference type="ARBA" id="ARBA00022737"/>
    </source>
</evidence>
<reference evidence="12" key="1">
    <citation type="submission" date="2022-07" db="EMBL/GenBank/DDBJ databases">
        <title>Fungi with potential for degradation of polypropylene.</title>
        <authorList>
            <person name="Gostincar C."/>
        </authorList>
    </citation>
    <scope>NUCLEOTIDE SEQUENCE</scope>
    <source>
        <strain evidence="12">EXF-13308</strain>
    </source>
</reference>
<dbReference type="GO" id="GO:0015031">
    <property type="term" value="P:protein transport"/>
    <property type="evidence" value="ECO:0007669"/>
    <property type="project" value="UniProtKB-KW"/>
</dbReference>
<dbReference type="GO" id="GO:0003400">
    <property type="term" value="P:regulation of COPII vesicle coating"/>
    <property type="evidence" value="ECO:0007669"/>
    <property type="project" value="UniProtKB-UniRule"/>
</dbReference>
<organism evidence="12 13">
    <name type="scientific">Pleurostoma richardsiae</name>
    <dbReference type="NCBI Taxonomy" id="41990"/>
    <lineage>
        <taxon>Eukaryota</taxon>
        <taxon>Fungi</taxon>
        <taxon>Dikarya</taxon>
        <taxon>Ascomycota</taxon>
        <taxon>Pezizomycotina</taxon>
        <taxon>Sordariomycetes</taxon>
        <taxon>Sordariomycetidae</taxon>
        <taxon>Calosphaeriales</taxon>
        <taxon>Pleurostomataceae</taxon>
        <taxon>Pleurostoma</taxon>
    </lineage>
</organism>
<evidence type="ECO:0000256" key="6">
    <source>
        <dbReference type="ARBA" id="ARBA00022892"/>
    </source>
</evidence>
<evidence type="ECO:0000256" key="10">
    <source>
        <dbReference type="RuleBase" id="RU369019"/>
    </source>
</evidence>
<evidence type="ECO:0000256" key="8">
    <source>
        <dbReference type="ARBA" id="ARBA00022989"/>
    </source>
</evidence>
<name>A0AA38VBB9_9PEZI</name>
<keyword evidence="13" id="KW-1185">Reference proteome</keyword>
<keyword evidence="7 10" id="KW-0653">Protein transport</keyword>
<dbReference type="PANTHER" id="PTHR23284:SF0">
    <property type="entry name" value="PROLACTIN REGULATORY ELEMENT-BINDING PROTEIN"/>
    <property type="match status" value="1"/>
</dbReference>
<dbReference type="Proteomes" id="UP001174694">
    <property type="component" value="Unassembled WGS sequence"/>
</dbReference>
<dbReference type="InterPro" id="IPR011041">
    <property type="entry name" value="Quinoprot_gluc/sorb_DH_b-prop"/>
</dbReference>
<dbReference type="InterPro" id="IPR045260">
    <property type="entry name" value="Sec12-like"/>
</dbReference>
<accession>A0AA38VBB9</accession>
<dbReference type="PANTHER" id="PTHR23284">
    <property type="entry name" value="PROLACTIN REGULATORY ELEMENT BINDING PROTEIN"/>
    <property type="match status" value="1"/>
</dbReference>
<evidence type="ECO:0000256" key="5">
    <source>
        <dbReference type="ARBA" id="ARBA00022824"/>
    </source>
</evidence>
<evidence type="ECO:0000256" key="2">
    <source>
        <dbReference type="ARBA" id="ARBA00022574"/>
    </source>
</evidence>
<keyword evidence="3" id="KW-0812">Transmembrane</keyword>
<dbReference type="GO" id="GO:0005085">
    <property type="term" value="F:guanyl-nucleotide exchange factor activity"/>
    <property type="evidence" value="ECO:0007669"/>
    <property type="project" value="InterPro"/>
</dbReference>
<dbReference type="SUPFAM" id="SSF50952">
    <property type="entry name" value="Soluble quinoprotein glucose dehydrogenase"/>
    <property type="match status" value="1"/>
</dbReference>
<protein>
    <recommendedName>
        <fullName evidence="10">Guanine nucleotide-exchange factor SEC12</fullName>
    </recommendedName>
</protein>
<sequence>MAPPISESKIALSYPLYTCDFDPQDTTRLICGGGGGAGRSGVGNKITVVDTSHDPIQVSAEVELSRDEDNVTSLAVGQRRNGKATLVYAGINSGSHDQQKGKNEHFRVFAVDPNSKAKSVIGPKIAELSRSSLFSTGDADAYQRLLRISPPGSAGAQVGAIATGLAKDAQIAIFDVAAGSAVAPKLRSRLDIAKEALDLDIIQTSEDAYQLAYCDDYELYVVDITKKGISDPENVYTIAHDDSGSRPSFRSLRYLTPSFVLATMNLPRRGGVLLQGFRLPAGTQSKARIAVNTRLPRAVTQSTGLAVANLSPAPTSPPAKQGDAQFVIAVAGHDFSVSLYTLDHQAVGDVDLIVNLFPLRTLRAVHHGYITALAFAPFAPPRTPTARVQHLRLASVSVANTVAVHGIPLRKLLDRSAASSSAGKAAAKRAGPPRQPRYVVAIKSQAPSATRFLLAVAAGFLLLGLLLQGVLEVKGLTRPIIGARGVVPASWRADLPARYQQQQAPPALQHEEHGASSPLAELLAEKKLESGDSVVLVGEEAAVDGAEGSRVETHEESTHGPARTWEELPPEQKSLWRERLKAGGHWAEGMGETLFKGVLFSELAGAVGAAVGG</sequence>
<gene>
    <name evidence="12" type="ORF">NKR23_g11636</name>
</gene>
<proteinExistence type="inferred from homology"/>
<dbReference type="Gene3D" id="2.130.10.10">
    <property type="entry name" value="YVTN repeat-like/Quinoprotein amine dehydrogenase"/>
    <property type="match status" value="1"/>
</dbReference>
<keyword evidence="2 10" id="KW-0853">WD repeat</keyword>
<dbReference type="EMBL" id="JANBVO010000065">
    <property type="protein sequence ID" value="KAJ9131655.1"/>
    <property type="molecule type" value="Genomic_DNA"/>
</dbReference>
<evidence type="ECO:0000256" key="3">
    <source>
        <dbReference type="ARBA" id="ARBA00022692"/>
    </source>
</evidence>
<dbReference type="GO" id="GO:0006888">
    <property type="term" value="P:endoplasmic reticulum to Golgi vesicle-mediated transport"/>
    <property type="evidence" value="ECO:0007669"/>
    <property type="project" value="UniProtKB-UniRule"/>
</dbReference>
<comment type="function">
    <text evidence="10">Guanine nucleotide-exchange factor (GEF) required for the formation or budding of transport vesicles from the ER.</text>
</comment>
<evidence type="ECO:0000313" key="13">
    <source>
        <dbReference type="Proteomes" id="UP001174694"/>
    </source>
</evidence>
<comment type="subcellular location">
    <subcellularLocation>
        <location evidence="10">Endoplasmic reticulum membrane</location>
        <topology evidence="10">Single-pass type II membrane protein</topology>
    </subcellularLocation>
    <subcellularLocation>
        <location evidence="10">Golgi apparatus membrane</location>
        <topology evidence="10">Single-pass type II membrane protein</topology>
    </subcellularLocation>
</comment>
<keyword evidence="9" id="KW-0472">Membrane</keyword>
<evidence type="ECO:0000256" key="11">
    <source>
        <dbReference type="SAM" id="MobiDB-lite"/>
    </source>
</evidence>
<comment type="caution">
    <text evidence="12">The sequence shown here is derived from an EMBL/GenBank/DDBJ whole genome shotgun (WGS) entry which is preliminary data.</text>
</comment>
<keyword evidence="1 10" id="KW-0813">Transport</keyword>
<evidence type="ECO:0000313" key="12">
    <source>
        <dbReference type="EMBL" id="KAJ9131655.1"/>
    </source>
</evidence>
<dbReference type="AlphaFoldDB" id="A0AA38VBB9"/>
<comment type="similarity">
    <text evidence="10">Belongs to the WD repeat SEC12 family.</text>
</comment>
<feature type="compositionally biased region" description="Basic and acidic residues" evidence="11">
    <location>
        <begin position="547"/>
        <end position="558"/>
    </location>
</feature>
<feature type="region of interest" description="Disordered" evidence="11">
    <location>
        <begin position="545"/>
        <end position="568"/>
    </location>
</feature>
<keyword evidence="6" id="KW-0931">ER-Golgi transport</keyword>
<keyword evidence="5 10" id="KW-0256">Endoplasmic reticulum</keyword>
<dbReference type="GO" id="GO:0000139">
    <property type="term" value="C:Golgi membrane"/>
    <property type="evidence" value="ECO:0007669"/>
    <property type="project" value="UniProtKB-SubCell"/>
</dbReference>
<keyword evidence="8" id="KW-1133">Transmembrane helix</keyword>
<keyword evidence="4 10" id="KW-0677">Repeat</keyword>
<dbReference type="GO" id="GO:0005789">
    <property type="term" value="C:endoplasmic reticulum membrane"/>
    <property type="evidence" value="ECO:0007669"/>
    <property type="project" value="UniProtKB-SubCell"/>
</dbReference>
<evidence type="ECO:0000256" key="1">
    <source>
        <dbReference type="ARBA" id="ARBA00022448"/>
    </source>
</evidence>